<feature type="transmembrane region" description="Helical" evidence="7">
    <location>
        <begin position="239"/>
        <end position="260"/>
    </location>
</feature>
<evidence type="ECO:0000256" key="5">
    <source>
        <dbReference type="ARBA" id="ARBA00022989"/>
    </source>
</evidence>
<dbReference type="HOGENOM" id="CLU_007100_11_1_6"/>
<dbReference type="GO" id="GO:0042773">
    <property type="term" value="P:ATP synthesis coupled electron transport"/>
    <property type="evidence" value="ECO:0007669"/>
    <property type="project" value="InterPro"/>
</dbReference>
<dbReference type="Pfam" id="PF00662">
    <property type="entry name" value="Proton_antipo_N"/>
    <property type="match status" value="1"/>
</dbReference>
<evidence type="ECO:0000259" key="9">
    <source>
        <dbReference type="Pfam" id="PF00361"/>
    </source>
</evidence>
<dbReference type="GO" id="GO:0005886">
    <property type="term" value="C:plasma membrane"/>
    <property type="evidence" value="ECO:0007669"/>
    <property type="project" value="UniProtKB-SubCell"/>
</dbReference>
<evidence type="ECO:0000259" key="10">
    <source>
        <dbReference type="Pfam" id="PF00662"/>
    </source>
</evidence>
<dbReference type="GO" id="GO:0012505">
    <property type="term" value="C:endomembrane system"/>
    <property type="evidence" value="ECO:0007669"/>
    <property type="project" value="UniProtKB-SubCell"/>
</dbReference>
<keyword evidence="2 7" id="KW-0813">Transport</keyword>
<feature type="transmembrane region" description="Helical" evidence="7">
    <location>
        <begin position="167"/>
        <end position="185"/>
    </location>
</feature>
<evidence type="ECO:0000256" key="4">
    <source>
        <dbReference type="ARBA" id="ARBA00022692"/>
    </source>
</evidence>
<sequence>MQDWMMFGAYLMVPVILAMAAIAVLLNRDTIIWGIAKCATGIAFIFASLLAVMALFGARTSEPTSWIAITPLTQILMILVSFIALVVMRYSHRYLEGEPRQARFVALLLMTFSAVNVVLLSNHMLLMLVAWITVSLSMHQLLMFYPERPRAALAAHKKFLFARLAEGSLLLAFILLYHVHGTWQIDLVLAAYQGSEVALSFHEQLAAVLIANTALIKCAQLPMHGWLIQVVESPTPVSAALHGGVINMGGFLLMSFAALFSQAFVAQWFVLIVAGLSTVFAAWIMATRISVKVRLAWSTSAQMGLMLVECALGLYELALLHLVAHSCYKAYAFLSAGDAVNQYKQRLLAWGRVPEIKDWINAFLLAGILVGLAILAANHINQNLTLMLSPWLLILLALTTYLAERRSQLHALSIVQLLAGALFLVVSYTLLKSLAALSFSDVVVQHQGYADIWMSVLFAFLFSGYLLQRYALHWHAVQKIQLYLYAGLYLDEWATRITLKVWPIRLPMRMKAKQLQSSHKESLS</sequence>
<feature type="transmembrane region" description="Helical" evidence="7">
    <location>
        <begin position="6"/>
        <end position="26"/>
    </location>
</feature>
<evidence type="ECO:0000256" key="6">
    <source>
        <dbReference type="ARBA" id="ARBA00023136"/>
    </source>
</evidence>
<feature type="transmembrane region" description="Helical" evidence="7">
    <location>
        <begin position="359"/>
        <end position="377"/>
    </location>
</feature>
<dbReference type="GO" id="GO:0008137">
    <property type="term" value="F:NADH dehydrogenase (ubiquinone) activity"/>
    <property type="evidence" value="ECO:0007669"/>
    <property type="project" value="InterPro"/>
</dbReference>
<dbReference type="HAMAP" id="MF_00862">
    <property type="entry name" value="DabB"/>
    <property type="match status" value="1"/>
</dbReference>
<evidence type="ECO:0000256" key="3">
    <source>
        <dbReference type="ARBA" id="ARBA00022475"/>
    </source>
</evidence>
<comment type="subunit">
    <text evidence="7">Forms a complex with DabA.</text>
</comment>
<name>Q1N3C8_9GAMM</name>
<evidence type="ECO:0000313" key="11">
    <source>
        <dbReference type="EMBL" id="EAT12663.1"/>
    </source>
</evidence>
<keyword evidence="6 7" id="KW-0472">Membrane</keyword>
<dbReference type="PANTHER" id="PTHR42829">
    <property type="entry name" value="NADH-UBIQUINONE OXIDOREDUCTASE CHAIN 5"/>
    <property type="match status" value="1"/>
</dbReference>
<feature type="transmembrane region" description="Helical" evidence="7">
    <location>
        <begin position="303"/>
        <end position="324"/>
    </location>
</feature>
<gene>
    <name evidence="7" type="primary">dabB</name>
    <name evidence="11" type="ORF">RED65_13302</name>
</gene>
<comment type="similarity">
    <text evidence="7">Belongs to the inorganic carbon transporter (TC 9.A.2) DabB family.</text>
</comment>
<feature type="transmembrane region" description="Helical" evidence="7">
    <location>
        <begin position="409"/>
        <end position="431"/>
    </location>
</feature>
<evidence type="ECO:0000256" key="2">
    <source>
        <dbReference type="ARBA" id="ARBA00022448"/>
    </source>
</evidence>
<comment type="function">
    <text evidence="7">Part of an energy-coupled inorganic carbon pump.</text>
</comment>
<dbReference type="NCBIfam" id="NF006029">
    <property type="entry name" value="PRK08168.1"/>
    <property type="match status" value="1"/>
</dbReference>
<feature type="transmembrane region" description="Helical" evidence="7">
    <location>
        <begin position="266"/>
        <end position="291"/>
    </location>
</feature>
<keyword evidence="12" id="KW-1185">Reference proteome</keyword>
<comment type="subcellular location">
    <subcellularLocation>
        <location evidence="7">Cell membrane</location>
        <topology evidence="7">Multi-pass membrane protein</topology>
    </subcellularLocation>
    <subcellularLocation>
        <location evidence="1">Endomembrane system</location>
        <topology evidence="1">Multi-pass membrane protein</topology>
    </subcellularLocation>
    <subcellularLocation>
        <location evidence="8">Membrane</location>
        <topology evidence="8">Multi-pass membrane protein</topology>
    </subcellularLocation>
</comment>
<dbReference type="EMBL" id="AAQH01000005">
    <property type="protein sequence ID" value="EAT12663.1"/>
    <property type="molecule type" value="Genomic_DNA"/>
</dbReference>
<dbReference type="GO" id="GO:0003954">
    <property type="term" value="F:NADH dehydrogenase activity"/>
    <property type="evidence" value="ECO:0007669"/>
    <property type="project" value="TreeGrafter"/>
</dbReference>
<dbReference type="InterPro" id="IPR001516">
    <property type="entry name" value="Proton_antipo_N"/>
</dbReference>
<feature type="domain" description="NADH:quinone oxidoreductase/Mrp antiporter transmembrane" evidence="9">
    <location>
        <begin position="121"/>
        <end position="342"/>
    </location>
</feature>
<reference evidence="11 12" key="1">
    <citation type="submission" date="2006-03" db="EMBL/GenBank/DDBJ databases">
        <authorList>
            <person name="Pinhassi J."/>
            <person name="Pedros-Alio C."/>
            <person name="Ferriera S."/>
            <person name="Johnson J."/>
            <person name="Kravitz S."/>
            <person name="Halpern A."/>
            <person name="Remington K."/>
            <person name="Beeson K."/>
            <person name="Tran B."/>
            <person name="Rogers Y.-H."/>
            <person name="Friedman R."/>
            <person name="Venter J.C."/>
        </authorList>
    </citation>
    <scope>NUCLEOTIDE SEQUENCE [LARGE SCALE GENOMIC DNA]</scope>
    <source>
        <strain evidence="11 12">RED65</strain>
    </source>
</reference>
<evidence type="ECO:0000256" key="7">
    <source>
        <dbReference type="HAMAP-Rule" id="MF_00862"/>
    </source>
</evidence>
<feature type="domain" description="NADH-Ubiquinone oxidoreductase (complex I) chain 5 N-terminal" evidence="10">
    <location>
        <begin position="68"/>
        <end position="104"/>
    </location>
</feature>
<protein>
    <recommendedName>
        <fullName evidence="7">Probable inorganic carbon transporter subunit DabB</fullName>
    </recommendedName>
</protein>
<feature type="transmembrane region" description="Helical" evidence="7">
    <location>
        <begin position="38"/>
        <end position="58"/>
    </location>
</feature>
<feature type="transmembrane region" description="Helical" evidence="7">
    <location>
        <begin position="102"/>
        <end position="119"/>
    </location>
</feature>
<feature type="transmembrane region" description="Helical" evidence="7">
    <location>
        <begin position="384"/>
        <end position="403"/>
    </location>
</feature>
<evidence type="ECO:0000313" key="12">
    <source>
        <dbReference type="Proteomes" id="UP000004263"/>
    </source>
</evidence>
<keyword evidence="3 7" id="KW-1003">Cell membrane</keyword>
<feature type="transmembrane region" description="Helical" evidence="7">
    <location>
        <begin position="125"/>
        <end position="146"/>
    </location>
</feature>
<dbReference type="InterPro" id="IPR001750">
    <property type="entry name" value="ND/Mrp_TM"/>
</dbReference>
<dbReference type="PRINTS" id="PR01434">
    <property type="entry name" value="NADHDHGNASE5"/>
</dbReference>
<comment type="caution">
    <text evidence="11">The sequence shown here is derived from an EMBL/GenBank/DDBJ whole genome shotgun (WGS) entry which is preliminary data.</text>
</comment>
<keyword evidence="4 7" id="KW-0812">Transmembrane</keyword>
<dbReference type="Proteomes" id="UP000004263">
    <property type="component" value="Unassembled WGS sequence"/>
</dbReference>
<dbReference type="InterPro" id="IPR003945">
    <property type="entry name" value="NU5C-like"/>
</dbReference>
<keyword evidence="5 7" id="KW-1133">Transmembrane helix</keyword>
<feature type="transmembrane region" description="Helical" evidence="7">
    <location>
        <begin position="452"/>
        <end position="470"/>
    </location>
</feature>
<dbReference type="Pfam" id="PF00361">
    <property type="entry name" value="Proton_antipo_M"/>
    <property type="match status" value="1"/>
</dbReference>
<proteinExistence type="inferred from homology"/>
<dbReference type="STRING" id="207949.RED65_13302"/>
<feature type="transmembrane region" description="Helical" evidence="7">
    <location>
        <begin position="64"/>
        <end position="90"/>
    </location>
</feature>
<organism evidence="11 12">
    <name type="scientific">Bermanella marisrubri</name>
    <dbReference type="NCBI Taxonomy" id="207949"/>
    <lineage>
        <taxon>Bacteria</taxon>
        <taxon>Pseudomonadati</taxon>
        <taxon>Pseudomonadota</taxon>
        <taxon>Gammaproteobacteria</taxon>
        <taxon>Oceanospirillales</taxon>
        <taxon>Oceanospirillaceae</taxon>
        <taxon>Bermanella</taxon>
    </lineage>
</organism>
<dbReference type="PANTHER" id="PTHR42829:SF1">
    <property type="entry name" value="INORGANIC CARBON TRANSPORTER SUBUNIT DABB-RELATED"/>
    <property type="match status" value="1"/>
</dbReference>
<accession>Q1N3C8</accession>
<dbReference type="InterPro" id="IPR046396">
    <property type="entry name" value="Transporter_DabB"/>
</dbReference>
<dbReference type="RefSeq" id="WP_007018452.1">
    <property type="nucleotide sequence ID" value="NZ_CH724117.1"/>
</dbReference>
<evidence type="ECO:0000256" key="8">
    <source>
        <dbReference type="RuleBase" id="RU000320"/>
    </source>
</evidence>
<evidence type="ECO:0000256" key="1">
    <source>
        <dbReference type="ARBA" id="ARBA00004127"/>
    </source>
</evidence>
<dbReference type="GO" id="GO:0015990">
    <property type="term" value="P:electron transport coupled proton transport"/>
    <property type="evidence" value="ECO:0007669"/>
    <property type="project" value="TreeGrafter"/>
</dbReference>
<dbReference type="AlphaFoldDB" id="Q1N3C8"/>